<dbReference type="Proteomes" id="UP000887577">
    <property type="component" value="Unplaced"/>
</dbReference>
<accession>A0A914YYR4</accession>
<sequence length="141" mass="15778">MFDRWMPEAAATTILEQNSKDGFINSEFITKNSINKSFNFDPIKSLINLAILQPPTWQRLIQFLSDHPSSLTTSPLMQFIKSEPPHSVDSEENFDVKNGAFACTPSTSADTSARKNNKTATNDDELANDDGEEFETLSLKM</sequence>
<evidence type="ECO:0000313" key="2">
    <source>
        <dbReference type="Proteomes" id="UP000887577"/>
    </source>
</evidence>
<feature type="region of interest" description="Disordered" evidence="1">
    <location>
        <begin position="105"/>
        <end position="141"/>
    </location>
</feature>
<feature type="compositionally biased region" description="Acidic residues" evidence="1">
    <location>
        <begin position="122"/>
        <end position="135"/>
    </location>
</feature>
<evidence type="ECO:0000256" key="1">
    <source>
        <dbReference type="SAM" id="MobiDB-lite"/>
    </source>
</evidence>
<keyword evidence="2" id="KW-1185">Reference proteome</keyword>
<evidence type="ECO:0000313" key="3">
    <source>
        <dbReference type="WBParaSite" id="PSU_v2.g5248.t1"/>
    </source>
</evidence>
<name>A0A914YYR4_9BILA</name>
<organism evidence="2 3">
    <name type="scientific">Panagrolaimus superbus</name>
    <dbReference type="NCBI Taxonomy" id="310955"/>
    <lineage>
        <taxon>Eukaryota</taxon>
        <taxon>Metazoa</taxon>
        <taxon>Ecdysozoa</taxon>
        <taxon>Nematoda</taxon>
        <taxon>Chromadorea</taxon>
        <taxon>Rhabditida</taxon>
        <taxon>Tylenchina</taxon>
        <taxon>Panagrolaimomorpha</taxon>
        <taxon>Panagrolaimoidea</taxon>
        <taxon>Panagrolaimidae</taxon>
        <taxon>Panagrolaimus</taxon>
    </lineage>
</organism>
<protein>
    <submittedName>
        <fullName evidence="3">Uncharacterized protein</fullName>
    </submittedName>
</protein>
<reference evidence="3" key="1">
    <citation type="submission" date="2022-11" db="UniProtKB">
        <authorList>
            <consortium name="WormBaseParasite"/>
        </authorList>
    </citation>
    <scope>IDENTIFICATION</scope>
</reference>
<dbReference type="AlphaFoldDB" id="A0A914YYR4"/>
<dbReference type="WBParaSite" id="PSU_v2.g5248.t1">
    <property type="protein sequence ID" value="PSU_v2.g5248.t1"/>
    <property type="gene ID" value="PSU_v2.g5248"/>
</dbReference>
<proteinExistence type="predicted"/>